<proteinExistence type="predicted"/>
<keyword evidence="2" id="KW-1185">Reference proteome</keyword>
<sequence>MKLRLLWILGFCPLAVFSQINEPLKKELDSMYVLDQKYRAYLSEYPNNKKLADSLMAVFQVKENLGGALWRQQNRIDSLNLVRVKEIIQRHGYPGSSLVGKPTNTAAWYIIQHSPEIATYFPVIEKAGQAGELPESLVAMMQDRLRMQQRKPQLYGTQAACYPLKLDPKKQECFVWPIENPATVNERRKKVGFTQTVEENARRLQVEYKVLTLQEVSERFQLGNR</sequence>
<name>A0ABW0IDU6_9BACT</name>
<organism evidence="1 2">
    <name type="scientific">Larkinella bovis</name>
    <dbReference type="NCBI Taxonomy" id="683041"/>
    <lineage>
        <taxon>Bacteria</taxon>
        <taxon>Pseudomonadati</taxon>
        <taxon>Bacteroidota</taxon>
        <taxon>Cytophagia</taxon>
        <taxon>Cytophagales</taxon>
        <taxon>Spirosomataceae</taxon>
        <taxon>Larkinella</taxon>
    </lineage>
</organism>
<dbReference type="Proteomes" id="UP001596106">
    <property type="component" value="Unassembled WGS sequence"/>
</dbReference>
<protein>
    <submittedName>
        <fullName evidence="1">DUF6624 domain-containing protein</fullName>
    </submittedName>
</protein>
<dbReference type="Pfam" id="PF20329">
    <property type="entry name" value="DUF6624"/>
    <property type="match status" value="1"/>
</dbReference>
<dbReference type="EMBL" id="JBHSMA010000007">
    <property type="protein sequence ID" value="MFC5411581.1"/>
    <property type="molecule type" value="Genomic_DNA"/>
</dbReference>
<dbReference type="RefSeq" id="WP_379848472.1">
    <property type="nucleotide sequence ID" value="NZ_JBHSMA010000007.1"/>
</dbReference>
<accession>A0ABW0IDU6</accession>
<comment type="caution">
    <text evidence="1">The sequence shown here is derived from an EMBL/GenBank/DDBJ whole genome shotgun (WGS) entry which is preliminary data.</text>
</comment>
<evidence type="ECO:0000313" key="1">
    <source>
        <dbReference type="EMBL" id="MFC5411581.1"/>
    </source>
</evidence>
<reference evidence="2" key="1">
    <citation type="journal article" date="2019" name="Int. J. Syst. Evol. Microbiol.">
        <title>The Global Catalogue of Microorganisms (GCM) 10K type strain sequencing project: providing services to taxonomists for standard genome sequencing and annotation.</title>
        <authorList>
            <consortium name="The Broad Institute Genomics Platform"/>
            <consortium name="The Broad Institute Genome Sequencing Center for Infectious Disease"/>
            <person name="Wu L."/>
            <person name="Ma J."/>
        </authorList>
    </citation>
    <scope>NUCLEOTIDE SEQUENCE [LARGE SCALE GENOMIC DNA]</scope>
    <source>
        <strain evidence="2">CCUG 55250</strain>
    </source>
</reference>
<evidence type="ECO:0000313" key="2">
    <source>
        <dbReference type="Proteomes" id="UP001596106"/>
    </source>
</evidence>
<gene>
    <name evidence="1" type="ORF">ACFPMF_19830</name>
</gene>
<dbReference type="InterPro" id="IPR046732">
    <property type="entry name" value="DUF6624"/>
</dbReference>